<comment type="caution">
    <text evidence="4">The sequence shown here is derived from an EMBL/GenBank/DDBJ whole genome shotgun (WGS) entry which is preliminary data.</text>
</comment>
<dbReference type="AlphaFoldDB" id="A0A0R1SE47"/>
<name>A0A0R1SE47_9LACO</name>
<reference evidence="4 5" key="1">
    <citation type="journal article" date="2015" name="Genome Announc.">
        <title>Expanding the biotechnology potential of lactobacilli through comparative genomics of 213 strains and associated genera.</title>
        <authorList>
            <person name="Sun Z."/>
            <person name="Harris H.M."/>
            <person name="McCann A."/>
            <person name="Guo C."/>
            <person name="Argimon S."/>
            <person name="Zhang W."/>
            <person name="Yang X."/>
            <person name="Jeffery I.B."/>
            <person name="Cooney J.C."/>
            <person name="Kagawa T.F."/>
            <person name="Liu W."/>
            <person name="Song Y."/>
            <person name="Salvetti E."/>
            <person name="Wrobel A."/>
            <person name="Rasinkangas P."/>
            <person name="Parkhill J."/>
            <person name="Rea M.C."/>
            <person name="O'Sullivan O."/>
            <person name="Ritari J."/>
            <person name="Douillard F.P."/>
            <person name="Paul Ross R."/>
            <person name="Yang R."/>
            <person name="Briner A.E."/>
            <person name="Felis G.E."/>
            <person name="de Vos W.M."/>
            <person name="Barrangou R."/>
            <person name="Klaenhammer T.R."/>
            <person name="Caufield P.W."/>
            <person name="Cui Y."/>
            <person name="Zhang H."/>
            <person name="O'Toole P.W."/>
        </authorList>
    </citation>
    <scope>NUCLEOTIDE SEQUENCE [LARGE SCALE GENOMIC DNA]</scope>
    <source>
        <strain evidence="4 5">DSM 14421</strain>
    </source>
</reference>
<dbReference type="PANTHER" id="PTHR23416:SF23">
    <property type="entry name" value="ACETYLTRANSFERASE C18B11.09C-RELATED"/>
    <property type="match status" value="1"/>
</dbReference>
<dbReference type="Proteomes" id="UP000052013">
    <property type="component" value="Unassembled WGS sequence"/>
</dbReference>
<accession>A0A0R1SE47</accession>
<dbReference type="GO" id="GO:0008374">
    <property type="term" value="F:O-acyltransferase activity"/>
    <property type="evidence" value="ECO:0007669"/>
    <property type="project" value="TreeGrafter"/>
</dbReference>
<dbReference type="RefSeq" id="WP_057865854.1">
    <property type="nucleotide sequence ID" value="NZ_AZEY01000098.1"/>
</dbReference>
<evidence type="ECO:0000256" key="1">
    <source>
        <dbReference type="ARBA" id="ARBA00007274"/>
    </source>
</evidence>
<proteinExistence type="inferred from homology"/>
<dbReference type="SUPFAM" id="SSF51161">
    <property type="entry name" value="Trimeric LpxA-like enzymes"/>
    <property type="match status" value="1"/>
</dbReference>
<keyword evidence="2 4" id="KW-0808">Transferase</keyword>
<dbReference type="Gene3D" id="2.160.10.10">
    <property type="entry name" value="Hexapeptide repeat proteins"/>
    <property type="match status" value="1"/>
</dbReference>
<dbReference type="InterPro" id="IPR051159">
    <property type="entry name" value="Hexapeptide_acetyltransf"/>
</dbReference>
<dbReference type="InterPro" id="IPR018357">
    <property type="entry name" value="Hexapep_transf_CS"/>
</dbReference>
<dbReference type="CDD" id="cd03357">
    <property type="entry name" value="LbH_MAT_GAT"/>
    <property type="match status" value="1"/>
</dbReference>
<dbReference type="Pfam" id="PF00132">
    <property type="entry name" value="Hexapep"/>
    <property type="match status" value="1"/>
</dbReference>
<gene>
    <name evidence="4" type="ORF">FC85_GL001442</name>
</gene>
<organism evidence="4 5">
    <name type="scientific">Lentilactobacillus diolivorans DSM 14421</name>
    <dbReference type="NCBI Taxonomy" id="1423739"/>
    <lineage>
        <taxon>Bacteria</taxon>
        <taxon>Bacillati</taxon>
        <taxon>Bacillota</taxon>
        <taxon>Bacilli</taxon>
        <taxon>Lactobacillales</taxon>
        <taxon>Lactobacillaceae</taxon>
        <taxon>Lentilactobacillus</taxon>
    </lineage>
</organism>
<dbReference type="PATRIC" id="fig|1423739.3.peg.1509"/>
<protein>
    <submittedName>
        <fullName evidence="4">Acetyltransferase</fullName>
    </submittedName>
</protein>
<dbReference type="PROSITE" id="PS00101">
    <property type="entry name" value="HEXAPEP_TRANSFERASES"/>
    <property type="match status" value="1"/>
</dbReference>
<dbReference type="InterPro" id="IPR001451">
    <property type="entry name" value="Hexapep"/>
</dbReference>
<dbReference type="STRING" id="1423739.FC85_GL001442"/>
<evidence type="ECO:0000313" key="4">
    <source>
        <dbReference type="EMBL" id="KRL64168.1"/>
    </source>
</evidence>
<dbReference type="InterPro" id="IPR011004">
    <property type="entry name" value="Trimer_LpxA-like_sf"/>
</dbReference>
<keyword evidence="3" id="KW-0677">Repeat</keyword>
<dbReference type="PANTHER" id="PTHR23416">
    <property type="entry name" value="SIALIC ACID SYNTHASE-RELATED"/>
    <property type="match status" value="1"/>
</dbReference>
<evidence type="ECO:0000256" key="3">
    <source>
        <dbReference type="ARBA" id="ARBA00022737"/>
    </source>
</evidence>
<evidence type="ECO:0000313" key="5">
    <source>
        <dbReference type="Proteomes" id="UP000052013"/>
    </source>
</evidence>
<evidence type="ECO:0000256" key="2">
    <source>
        <dbReference type="ARBA" id="ARBA00022679"/>
    </source>
</evidence>
<comment type="similarity">
    <text evidence="1">Belongs to the transferase hexapeptide repeat family.</text>
</comment>
<dbReference type="EMBL" id="AZEY01000098">
    <property type="protein sequence ID" value="KRL64168.1"/>
    <property type="molecule type" value="Genomic_DNA"/>
</dbReference>
<sequence>MSFNTSENSLLADALAGKQILFDDSRFSEIDRIVEQNTELLRQFNYIANTRQARRQLIKKVIGKPIQEGTDINPPFNSDFGRHIFIGKRVFINRDCMFVDLGGIYLEDDVLIGPKVSLLSVNHNQENGHRRDLLPQAVHIKKHVWIGAGTVVLPGVTVGENAIVGAGSVVTKNIPANTVVVGNPARMVRKTI</sequence>